<gene>
    <name evidence="2" type="ORF">NCG91_24855</name>
</gene>
<accession>A0ABT0WXW1</accession>
<evidence type="ECO:0000313" key="2">
    <source>
        <dbReference type="EMBL" id="MCM2568856.1"/>
    </source>
</evidence>
<keyword evidence="3" id="KW-1185">Reference proteome</keyword>
<evidence type="ECO:0000256" key="1">
    <source>
        <dbReference type="SAM" id="MobiDB-lite"/>
    </source>
</evidence>
<sequence>MSNTSNTRSPAGKGDTGTIDEAAADTRHAPATPSLASKLADTLASSATGLRFNIAQDTFQEAYASLLDAVPRDDRPALLAQMRRDLDIVAERELNRVSGIDAHAGHVSTRQFMRGLEEQERQQREKDLASHSLLSGPELRARLEVTPQALSAALKARRLFALRGASGEYAYPAFFADPRHDRHILEKISKILGDLPGAAKWDFFTVPRLSLGGKSPLEALAKGKLDAVMAAARAYADE</sequence>
<dbReference type="Proteomes" id="UP001202243">
    <property type="component" value="Unassembled WGS sequence"/>
</dbReference>
<protein>
    <recommendedName>
        <fullName evidence="4">Antitoxin Xre/MbcA/ParS-like toxin-binding domain-containing protein</fullName>
    </recommendedName>
</protein>
<feature type="region of interest" description="Disordered" evidence="1">
    <location>
        <begin position="1"/>
        <end position="33"/>
    </location>
</feature>
<comment type="caution">
    <text evidence="2">The sequence shown here is derived from an EMBL/GenBank/DDBJ whole genome shotgun (WGS) entry which is preliminary data.</text>
</comment>
<proteinExistence type="predicted"/>
<evidence type="ECO:0008006" key="4">
    <source>
        <dbReference type="Google" id="ProtNLM"/>
    </source>
</evidence>
<organism evidence="2 3">
    <name type="scientific">Janthinobacterium kumbetense</name>
    <dbReference type="NCBI Taxonomy" id="2950280"/>
    <lineage>
        <taxon>Bacteria</taxon>
        <taxon>Pseudomonadati</taxon>
        <taxon>Pseudomonadota</taxon>
        <taxon>Betaproteobacteria</taxon>
        <taxon>Burkholderiales</taxon>
        <taxon>Oxalobacteraceae</taxon>
        <taxon>Janthinobacterium</taxon>
    </lineage>
</organism>
<dbReference type="EMBL" id="JAMQGR010000013">
    <property type="protein sequence ID" value="MCM2568856.1"/>
    <property type="molecule type" value="Genomic_DNA"/>
</dbReference>
<evidence type="ECO:0000313" key="3">
    <source>
        <dbReference type="Proteomes" id="UP001202243"/>
    </source>
</evidence>
<dbReference type="RefSeq" id="WP_251351627.1">
    <property type="nucleotide sequence ID" value="NZ_JAMQGR010000013.1"/>
</dbReference>
<reference evidence="2 3" key="1">
    <citation type="submission" date="2022-06" db="EMBL/GenBank/DDBJ databases">
        <title>Janthinobacterium kumbetensis sp. nov., isolated from spring water in Turkey.</title>
        <authorList>
            <person name="Inan Bektas K."/>
            <person name="Belduz A.A."/>
            <person name="Canakci S."/>
            <person name="Nalcaoglu A."/>
            <person name="Ceylan E."/>
            <person name="Kati H."/>
        </authorList>
    </citation>
    <scope>NUCLEOTIDE SEQUENCE [LARGE SCALE GENOMIC DNA]</scope>
    <source>
        <strain evidence="2 3">GK</strain>
    </source>
</reference>
<name>A0ABT0WXW1_9BURK</name>